<keyword evidence="4" id="KW-1185">Reference proteome</keyword>
<evidence type="ECO:0000313" key="4">
    <source>
        <dbReference type="Proteomes" id="UP001204524"/>
    </source>
</evidence>
<sequence>MGYPEHAAPTAPAPSPRAGAHVAAATDEESSNRNVLVGAGVGALLLILVVGGVLFSVLGDDGDGSTAAAKSGKTLRGIAVLFDTDGSVEGSWDDCEGTDGYDDFTSGMSLKITGTNDEIVGSGDVVNVTESNIDDVAQAELDGDNALGMDATTHEEATAELRDMLETGEGMSCILYFEAAIEPSDYYSVELGSRGALNFSKADLEESGYVVGYSLGDL</sequence>
<feature type="region of interest" description="Disordered" evidence="1">
    <location>
        <begin position="1"/>
        <end position="29"/>
    </location>
</feature>
<evidence type="ECO:0000313" key="3">
    <source>
        <dbReference type="EMBL" id="MCP3423819.1"/>
    </source>
</evidence>
<protein>
    <recommendedName>
        <fullName evidence="5">DUF4352 domain-containing protein</fullName>
    </recommendedName>
</protein>
<evidence type="ECO:0008006" key="5">
    <source>
        <dbReference type="Google" id="ProtNLM"/>
    </source>
</evidence>
<dbReference type="EMBL" id="JANARS010000009">
    <property type="protein sequence ID" value="MCP3423819.1"/>
    <property type="molecule type" value="Genomic_DNA"/>
</dbReference>
<gene>
    <name evidence="3" type="ORF">NCI01_18585</name>
</gene>
<comment type="caution">
    <text evidence="3">The sequence shown here is derived from an EMBL/GenBank/DDBJ whole genome shotgun (WGS) entry which is preliminary data.</text>
</comment>
<accession>A0ABT1L2K3</accession>
<name>A0ABT1L2K3_9ACTN</name>
<proteinExistence type="predicted"/>
<keyword evidence="2" id="KW-0812">Transmembrane</keyword>
<organism evidence="3 4">
    <name type="scientific">Nocardioides pinisoli</name>
    <dbReference type="NCBI Taxonomy" id="2950279"/>
    <lineage>
        <taxon>Bacteria</taxon>
        <taxon>Bacillati</taxon>
        <taxon>Actinomycetota</taxon>
        <taxon>Actinomycetes</taxon>
        <taxon>Propionibacteriales</taxon>
        <taxon>Nocardioidaceae</taxon>
        <taxon>Nocardioides</taxon>
    </lineage>
</organism>
<feature type="compositionally biased region" description="Low complexity" evidence="1">
    <location>
        <begin position="1"/>
        <end position="20"/>
    </location>
</feature>
<keyword evidence="2" id="KW-1133">Transmembrane helix</keyword>
<evidence type="ECO:0000256" key="1">
    <source>
        <dbReference type="SAM" id="MobiDB-lite"/>
    </source>
</evidence>
<dbReference type="RefSeq" id="WP_254182978.1">
    <property type="nucleotide sequence ID" value="NZ_JANARS010000009.1"/>
</dbReference>
<evidence type="ECO:0000256" key="2">
    <source>
        <dbReference type="SAM" id="Phobius"/>
    </source>
</evidence>
<dbReference type="Proteomes" id="UP001204524">
    <property type="component" value="Unassembled WGS sequence"/>
</dbReference>
<feature type="transmembrane region" description="Helical" evidence="2">
    <location>
        <begin position="35"/>
        <end position="58"/>
    </location>
</feature>
<reference evidence="3 4" key="1">
    <citation type="submission" date="2022-06" db="EMBL/GenBank/DDBJ databases">
        <authorList>
            <person name="So Y."/>
        </authorList>
    </citation>
    <scope>NUCLEOTIDE SEQUENCE [LARGE SCALE GENOMIC DNA]</scope>
    <source>
        <strain evidence="3 4">STR3</strain>
    </source>
</reference>
<keyword evidence="2" id="KW-0472">Membrane</keyword>